<evidence type="ECO:0000256" key="2">
    <source>
        <dbReference type="SAM" id="Phobius"/>
    </source>
</evidence>
<feature type="transmembrane region" description="Helical" evidence="2">
    <location>
        <begin position="163"/>
        <end position="184"/>
    </location>
</feature>
<feature type="region of interest" description="Disordered" evidence="1">
    <location>
        <begin position="312"/>
        <end position="347"/>
    </location>
</feature>
<dbReference type="VEuPathDB" id="TriTrypDB:TvY486_1101570"/>
<feature type="compositionally biased region" description="Basic residues" evidence="1">
    <location>
        <begin position="66"/>
        <end position="80"/>
    </location>
</feature>
<feature type="compositionally biased region" description="Basic and acidic residues" evidence="1">
    <location>
        <begin position="320"/>
        <end position="334"/>
    </location>
</feature>
<dbReference type="AlphaFoldDB" id="G0UA40"/>
<protein>
    <submittedName>
        <fullName evidence="3">Uncharacterized protein</fullName>
    </submittedName>
</protein>
<keyword evidence="2" id="KW-0812">Transmembrane</keyword>
<feature type="transmembrane region" description="Helical" evidence="2">
    <location>
        <begin position="366"/>
        <end position="387"/>
    </location>
</feature>
<reference evidence="3" key="1">
    <citation type="journal article" date="2012" name="Proc. Natl. Acad. Sci. U.S.A.">
        <title>Antigenic diversity is generated by distinct evolutionary mechanisms in African trypanosome species.</title>
        <authorList>
            <person name="Jackson A.P."/>
            <person name="Berry A."/>
            <person name="Aslett M."/>
            <person name="Allison H.C."/>
            <person name="Burton P."/>
            <person name="Vavrova-Anderson J."/>
            <person name="Brown R."/>
            <person name="Browne H."/>
            <person name="Corton N."/>
            <person name="Hauser H."/>
            <person name="Gamble J."/>
            <person name="Gilderthorp R."/>
            <person name="Marcello L."/>
            <person name="McQuillan J."/>
            <person name="Otto T.D."/>
            <person name="Quail M.A."/>
            <person name="Sanders M.J."/>
            <person name="van Tonder A."/>
            <person name="Ginger M.L."/>
            <person name="Field M.C."/>
            <person name="Barry J.D."/>
            <person name="Hertz-Fowler C."/>
            <person name="Berriman M."/>
        </authorList>
    </citation>
    <scope>NUCLEOTIDE SEQUENCE</scope>
    <source>
        <strain evidence="3">Y486</strain>
    </source>
</reference>
<proteinExistence type="predicted"/>
<evidence type="ECO:0000256" key="1">
    <source>
        <dbReference type="SAM" id="MobiDB-lite"/>
    </source>
</evidence>
<feature type="region of interest" description="Disordered" evidence="1">
    <location>
        <begin position="61"/>
        <end position="80"/>
    </location>
</feature>
<name>G0UA40_TRYVY</name>
<keyword evidence="2" id="KW-0472">Membrane</keyword>
<organism evidence="3">
    <name type="scientific">Trypanosoma vivax (strain Y486)</name>
    <dbReference type="NCBI Taxonomy" id="1055687"/>
    <lineage>
        <taxon>Eukaryota</taxon>
        <taxon>Discoba</taxon>
        <taxon>Euglenozoa</taxon>
        <taxon>Kinetoplastea</taxon>
        <taxon>Metakinetoplastina</taxon>
        <taxon>Trypanosomatida</taxon>
        <taxon>Trypanosomatidae</taxon>
        <taxon>Trypanosoma</taxon>
        <taxon>Duttonella</taxon>
    </lineage>
</organism>
<keyword evidence="2" id="KW-1133">Transmembrane helix</keyword>
<dbReference type="EMBL" id="HE573027">
    <property type="protein sequence ID" value="CCC52672.1"/>
    <property type="molecule type" value="Genomic_DNA"/>
</dbReference>
<sequence length="391" mass="43594">MHGHYNYLTTDLTNHIVSETDVRSGKRGYVSSDSADRGLPGVEVHPCKGQPVNPNTAVLPLSSSSMRRHPHVSSLPQHHRRRRTGAAMTLYVRTNSDDDNDRCRPSIETAEGTAAEECPHSATAECSGISQKILVGLQAVADAPLTAIGFLQNASQIVRRKSYVTEIFVFLFFMLVFIFIVHTARGHAEGLQRIAERSNHRGILFAVSLVEEQLARATEARKLMAEPSGASPGAIKNATEALREVAALRKMSVQQLHARMLYPGPVEDIEFLLEEHVAYKNNLLRLIQEEMKWLENRKRVYFNKAKGPVVMGHRGKGHMKSAERTESSTKEKATRRSSTKFSGDVHFDSGEPTTASHYDITLNSRLWSLLSSRIIAVFFLLSLVALYHRLS</sequence>
<accession>G0UA40</accession>
<gene>
    <name evidence="3" type="ORF">TVY486_1101570</name>
</gene>
<dbReference type="OMA" id="MLYPGPV"/>
<evidence type="ECO:0000313" key="3">
    <source>
        <dbReference type="EMBL" id="CCC52672.1"/>
    </source>
</evidence>